<feature type="transmembrane region" description="Helical" evidence="7">
    <location>
        <begin position="415"/>
        <end position="435"/>
    </location>
</feature>
<dbReference type="Gene3D" id="1.20.1720.10">
    <property type="entry name" value="Multidrug resistance protein D"/>
    <property type="match status" value="1"/>
</dbReference>
<feature type="transmembrane region" description="Helical" evidence="7">
    <location>
        <begin position="484"/>
        <end position="505"/>
    </location>
</feature>
<feature type="transmembrane region" description="Helical" evidence="7">
    <location>
        <begin position="447"/>
        <end position="472"/>
    </location>
</feature>
<feature type="transmembrane region" description="Helical" evidence="7">
    <location>
        <begin position="208"/>
        <end position="233"/>
    </location>
</feature>
<organism evidence="9 10">
    <name type="scientific">Vanrija pseudolonga</name>
    <dbReference type="NCBI Taxonomy" id="143232"/>
    <lineage>
        <taxon>Eukaryota</taxon>
        <taxon>Fungi</taxon>
        <taxon>Dikarya</taxon>
        <taxon>Basidiomycota</taxon>
        <taxon>Agaricomycotina</taxon>
        <taxon>Tremellomycetes</taxon>
        <taxon>Trichosporonales</taxon>
        <taxon>Trichosporonaceae</taxon>
        <taxon>Vanrija</taxon>
    </lineage>
</organism>
<feature type="transmembrane region" description="Helical" evidence="7">
    <location>
        <begin position="310"/>
        <end position="329"/>
    </location>
</feature>
<dbReference type="Gene3D" id="1.20.1250.20">
    <property type="entry name" value="MFS general substrate transporter like domains"/>
    <property type="match status" value="1"/>
</dbReference>
<evidence type="ECO:0000256" key="5">
    <source>
        <dbReference type="ARBA" id="ARBA00023136"/>
    </source>
</evidence>
<feature type="transmembrane region" description="Helical" evidence="7">
    <location>
        <begin position="273"/>
        <end position="290"/>
    </location>
</feature>
<evidence type="ECO:0000259" key="8">
    <source>
        <dbReference type="PROSITE" id="PS50850"/>
    </source>
</evidence>
<evidence type="ECO:0000313" key="10">
    <source>
        <dbReference type="Proteomes" id="UP000827549"/>
    </source>
</evidence>
<feature type="transmembrane region" description="Helical" evidence="7">
    <location>
        <begin position="525"/>
        <end position="548"/>
    </location>
</feature>
<proteinExistence type="predicted"/>
<feature type="compositionally biased region" description="Basic and acidic residues" evidence="6">
    <location>
        <begin position="1"/>
        <end position="11"/>
    </location>
</feature>
<dbReference type="PROSITE" id="PS50850">
    <property type="entry name" value="MFS"/>
    <property type="match status" value="1"/>
</dbReference>
<keyword evidence="3 7" id="KW-0812">Transmembrane</keyword>
<evidence type="ECO:0000256" key="2">
    <source>
        <dbReference type="ARBA" id="ARBA00022448"/>
    </source>
</evidence>
<dbReference type="GO" id="GO:0022857">
    <property type="term" value="F:transmembrane transporter activity"/>
    <property type="evidence" value="ECO:0007669"/>
    <property type="project" value="InterPro"/>
</dbReference>
<name>A0AAF1BHY2_9TREE</name>
<keyword evidence="5 7" id="KW-0472">Membrane</keyword>
<protein>
    <submittedName>
        <fullName evidence="9">Efflux pump terG</fullName>
    </submittedName>
</protein>
<feature type="transmembrane region" description="Helical" evidence="7">
    <location>
        <begin position="239"/>
        <end position="261"/>
    </location>
</feature>
<evidence type="ECO:0000256" key="6">
    <source>
        <dbReference type="SAM" id="MobiDB-lite"/>
    </source>
</evidence>
<feature type="transmembrane region" description="Helical" evidence="7">
    <location>
        <begin position="391"/>
        <end position="408"/>
    </location>
</feature>
<evidence type="ECO:0000256" key="7">
    <source>
        <dbReference type="SAM" id="Phobius"/>
    </source>
</evidence>
<feature type="domain" description="Major facilitator superfamily (MFS) profile" evidence="8">
    <location>
        <begin position="83"/>
        <end position="549"/>
    </location>
</feature>
<feature type="region of interest" description="Disordered" evidence="6">
    <location>
        <begin position="1"/>
        <end position="75"/>
    </location>
</feature>
<feature type="transmembrane region" description="Helical" evidence="7">
    <location>
        <begin position="174"/>
        <end position="196"/>
    </location>
</feature>
<keyword evidence="2" id="KW-0813">Transport</keyword>
<dbReference type="InterPro" id="IPR020846">
    <property type="entry name" value="MFS_dom"/>
</dbReference>
<feature type="transmembrane region" description="Helical" evidence="7">
    <location>
        <begin position="350"/>
        <end position="371"/>
    </location>
</feature>
<dbReference type="InterPro" id="IPR011701">
    <property type="entry name" value="MFS"/>
</dbReference>
<dbReference type="InterPro" id="IPR005829">
    <property type="entry name" value="Sugar_transporter_CS"/>
</dbReference>
<dbReference type="RefSeq" id="XP_062624182.1">
    <property type="nucleotide sequence ID" value="XM_062768198.1"/>
</dbReference>
<accession>A0AAF1BHY2</accession>
<dbReference type="GeneID" id="87804955"/>
<dbReference type="EMBL" id="CP086714">
    <property type="protein sequence ID" value="WOO78150.1"/>
    <property type="molecule type" value="Genomic_DNA"/>
</dbReference>
<keyword evidence="10" id="KW-1185">Reference proteome</keyword>
<feature type="compositionally biased region" description="Low complexity" evidence="6">
    <location>
        <begin position="37"/>
        <end position="55"/>
    </location>
</feature>
<feature type="transmembrane region" description="Helical" evidence="7">
    <location>
        <begin position="149"/>
        <end position="168"/>
    </location>
</feature>
<dbReference type="PANTHER" id="PTHR42718">
    <property type="entry name" value="MAJOR FACILITATOR SUPERFAMILY MULTIDRUG TRANSPORTER MFSC"/>
    <property type="match status" value="1"/>
</dbReference>
<dbReference type="PANTHER" id="PTHR42718:SF9">
    <property type="entry name" value="MAJOR FACILITATOR SUPERFAMILY MULTIDRUG TRANSPORTER MFSC"/>
    <property type="match status" value="1"/>
</dbReference>
<evidence type="ECO:0000256" key="1">
    <source>
        <dbReference type="ARBA" id="ARBA00004141"/>
    </source>
</evidence>
<dbReference type="SUPFAM" id="SSF103473">
    <property type="entry name" value="MFS general substrate transporter"/>
    <property type="match status" value="1"/>
</dbReference>
<dbReference type="PROSITE" id="PS00216">
    <property type="entry name" value="SUGAR_TRANSPORT_1"/>
    <property type="match status" value="1"/>
</dbReference>
<feature type="compositionally biased region" description="Basic and acidic residues" evidence="6">
    <location>
        <begin position="22"/>
        <end position="36"/>
    </location>
</feature>
<evidence type="ECO:0000256" key="3">
    <source>
        <dbReference type="ARBA" id="ARBA00022692"/>
    </source>
</evidence>
<reference evidence="9" key="1">
    <citation type="submission" date="2023-10" db="EMBL/GenBank/DDBJ databases">
        <authorList>
            <person name="Noh H."/>
        </authorList>
    </citation>
    <scope>NUCLEOTIDE SEQUENCE</scope>
    <source>
        <strain evidence="9">DUCC4014</strain>
    </source>
</reference>
<comment type="subcellular location">
    <subcellularLocation>
        <location evidence="1">Membrane</location>
        <topology evidence="1">Multi-pass membrane protein</topology>
    </subcellularLocation>
</comment>
<dbReference type="Proteomes" id="UP000827549">
    <property type="component" value="Chromosome 1"/>
</dbReference>
<keyword evidence="4 7" id="KW-1133">Transmembrane helix</keyword>
<sequence length="576" mass="61476">MTTSIDKDDAGTRSTASTLAIHDGHDAISEKSKSESSDSPAAELEPSAEASRPESTITEDAAPETALAPPAPPQLPTGRRWALTLIVMFSMAMNGGAQTGLNIALPLIQTELGITEANLQWVASAFSLTNGCFLLISGRVADAYGRKRCFIGGMLWYAVWCLVGSFMHSGPALIVTRAMAGAGASMGIPSGMGIIAGNLHGRQRATAFACFGAGAPIGAGTGMVIGGLLTAYASQTWRALLWIFTGLGVVIASFAFVYVPADKAKGPEHDRRIDWLGAAMITSGLVLLQFTVSDGVSAPRGWREPYVPTLFSVSIILIAAFFVWQWYLKNKTTYPPLLRLALFTRARGRLGAYYFVGFVAWTGFASISYHVNLYYQQVKLTGPLGAVVRFLPVPISGIICNIIVARVIHRVPLQFLVCFGVFCTGLSATFLALSGRDTLYWTFPFNAMYLVVIGADFLVPTGSIFVSLMALPQEQSVAGALFQTLLQLGGSFGLTLTSVIATTYSNKARARGEDEIDSILKGLQASFWLAAGLAFTAFVIAVIFLRGIGIVSEIAQRKNKEAAEPAPQTEKGDTHV</sequence>
<evidence type="ECO:0000256" key="4">
    <source>
        <dbReference type="ARBA" id="ARBA00022989"/>
    </source>
</evidence>
<evidence type="ECO:0000313" key="9">
    <source>
        <dbReference type="EMBL" id="WOO78150.1"/>
    </source>
</evidence>
<dbReference type="AlphaFoldDB" id="A0AAF1BHY2"/>
<dbReference type="GO" id="GO:0016020">
    <property type="term" value="C:membrane"/>
    <property type="evidence" value="ECO:0007669"/>
    <property type="project" value="UniProtKB-SubCell"/>
</dbReference>
<dbReference type="InterPro" id="IPR036259">
    <property type="entry name" value="MFS_trans_sf"/>
</dbReference>
<dbReference type="Pfam" id="PF07690">
    <property type="entry name" value="MFS_1"/>
    <property type="match status" value="1"/>
</dbReference>
<gene>
    <name evidence="9" type="primary">terG_1</name>
    <name evidence="9" type="ORF">LOC62_01G001700</name>
</gene>